<dbReference type="InterPro" id="IPR003779">
    <property type="entry name" value="CMD-like"/>
</dbReference>
<dbReference type="InterPro" id="IPR029032">
    <property type="entry name" value="AhpD-like"/>
</dbReference>
<comment type="caution">
    <text evidence="2">The sequence shown here is derived from an EMBL/GenBank/DDBJ whole genome shotgun (WGS) entry which is preliminary data.</text>
</comment>
<dbReference type="Gene3D" id="1.20.1290.10">
    <property type="entry name" value="AhpD-like"/>
    <property type="match status" value="1"/>
</dbReference>
<sequence length="114" mass="12366">MNESLKAMQAEMGEHVVEAHAQYATVDEELYDAYLAWRSAMLDSGTIPRKDKLLMVIALLTAQRDIMPLKLYAQIARSQGATAQELKEALRVGILFSGGAGVDAASSVVDLLVD</sequence>
<name>A0A3N0GJ76_9ACTN</name>
<dbReference type="RefSeq" id="WP_123224749.1">
    <property type="nucleotide sequence ID" value="NZ_RJSF01000046.1"/>
</dbReference>
<reference evidence="2 3" key="1">
    <citation type="submission" date="2018-11" db="EMBL/GenBank/DDBJ databases">
        <authorList>
            <person name="Li F."/>
        </authorList>
    </citation>
    <scope>NUCLEOTIDE SEQUENCE [LARGE SCALE GENOMIC DNA]</scope>
    <source>
        <strain evidence="2 3">Gsoil 818</strain>
    </source>
</reference>
<evidence type="ECO:0000313" key="3">
    <source>
        <dbReference type="Proteomes" id="UP000279994"/>
    </source>
</evidence>
<dbReference type="GO" id="GO:0051920">
    <property type="term" value="F:peroxiredoxin activity"/>
    <property type="evidence" value="ECO:0007669"/>
    <property type="project" value="InterPro"/>
</dbReference>
<organism evidence="2 3">
    <name type="scientific">Nocardioides pocheonensis</name>
    <dbReference type="NCBI Taxonomy" id="661485"/>
    <lineage>
        <taxon>Bacteria</taxon>
        <taxon>Bacillati</taxon>
        <taxon>Actinomycetota</taxon>
        <taxon>Actinomycetes</taxon>
        <taxon>Propionibacteriales</taxon>
        <taxon>Nocardioidaceae</taxon>
        <taxon>Nocardioides</taxon>
    </lineage>
</organism>
<dbReference type="SUPFAM" id="SSF69118">
    <property type="entry name" value="AhpD-like"/>
    <property type="match status" value="1"/>
</dbReference>
<dbReference type="Pfam" id="PF02627">
    <property type="entry name" value="CMD"/>
    <property type="match status" value="1"/>
</dbReference>
<accession>A0A3N0GJ76</accession>
<keyword evidence="3" id="KW-1185">Reference proteome</keyword>
<feature type="domain" description="Carboxymuconolactone decarboxylase-like" evidence="1">
    <location>
        <begin position="29"/>
        <end position="109"/>
    </location>
</feature>
<gene>
    <name evidence="2" type="ORF">EFL26_20400</name>
</gene>
<evidence type="ECO:0000313" key="2">
    <source>
        <dbReference type="EMBL" id="RNM12168.1"/>
    </source>
</evidence>
<dbReference type="EMBL" id="RJSF01000046">
    <property type="protein sequence ID" value="RNM12168.1"/>
    <property type="molecule type" value="Genomic_DNA"/>
</dbReference>
<dbReference type="AlphaFoldDB" id="A0A3N0GJ76"/>
<dbReference type="Proteomes" id="UP000279994">
    <property type="component" value="Unassembled WGS sequence"/>
</dbReference>
<evidence type="ECO:0000259" key="1">
    <source>
        <dbReference type="Pfam" id="PF02627"/>
    </source>
</evidence>
<protein>
    <submittedName>
        <fullName evidence="2">Carboxymuconolactone decarboxylase family protein</fullName>
    </submittedName>
</protein>
<proteinExistence type="predicted"/>